<sequence length="355" mass="40793">MWISLDKKCTAAIRQLAYGTSGDLFDEYIRIGESTSIECLQKFCRCLIEVYASHYLRKPNANDIQNLVQQHSEKHGFPGMLGSIDCMHWPWKNCPVAWQGQYTRGDQGCPTIMLEAVASQDLWIWHAYFGVAGSNNDINVLNQSPLFNDVLQGCAPECIFTVNGRTYTKGYYLADGIYPEWATMVKSFRHPADPKRIKFKEMQEAARKDVERAFGVLQARWAIVRGPARSWQLKNIKDIMYTCIILHNMIVEDEGNAISNWSDDVDPPIRVNRGPSEEVQYQIQRNSELRDSAVHHALRHDLMEHIWERFINIVSTTIRAQIRVNRQDPIFRTKFGILDIANSQSLPITSSFTHI</sequence>
<reference evidence="2" key="1">
    <citation type="journal article" date="2022" name="Mol. Ecol. Resour.">
        <title>The genomes of chicory, endive, great burdock and yacon provide insights into Asteraceae palaeo-polyploidization history and plant inulin production.</title>
        <authorList>
            <person name="Fan W."/>
            <person name="Wang S."/>
            <person name="Wang H."/>
            <person name="Wang A."/>
            <person name="Jiang F."/>
            <person name="Liu H."/>
            <person name="Zhao H."/>
            <person name="Xu D."/>
            <person name="Zhang Y."/>
        </authorList>
    </citation>
    <scope>NUCLEOTIDE SEQUENCE [LARGE SCALE GENOMIC DNA]</scope>
    <source>
        <strain evidence="2">cv. Punajuju</strain>
    </source>
</reference>
<gene>
    <name evidence="1" type="ORF">L2E82_41572</name>
</gene>
<accession>A0ACB9APA0</accession>
<dbReference type="EMBL" id="CM042015">
    <property type="protein sequence ID" value="KAI3711465.1"/>
    <property type="molecule type" value="Genomic_DNA"/>
</dbReference>
<keyword evidence="2" id="KW-1185">Reference proteome</keyword>
<proteinExistence type="predicted"/>
<dbReference type="Proteomes" id="UP001055811">
    <property type="component" value="Linkage Group LG07"/>
</dbReference>
<evidence type="ECO:0000313" key="1">
    <source>
        <dbReference type="EMBL" id="KAI3711465.1"/>
    </source>
</evidence>
<comment type="caution">
    <text evidence="1">The sequence shown here is derived from an EMBL/GenBank/DDBJ whole genome shotgun (WGS) entry which is preliminary data.</text>
</comment>
<evidence type="ECO:0000313" key="2">
    <source>
        <dbReference type="Proteomes" id="UP001055811"/>
    </source>
</evidence>
<reference evidence="1 2" key="2">
    <citation type="journal article" date="2022" name="Mol. Ecol. Resour.">
        <title>The genomes of chicory, endive, great burdock and yacon provide insights into Asteraceae paleo-polyploidization history and plant inulin production.</title>
        <authorList>
            <person name="Fan W."/>
            <person name="Wang S."/>
            <person name="Wang H."/>
            <person name="Wang A."/>
            <person name="Jiang F."/>
            <person name="Liu H."/>
            <person name="Zhao H."/>
            <person name="Xu D."/>
            <person name="Zhang Y."/>
        </authorList>
    </citation>
    <scope>NUCLEOTIDE SEQUENCE [LARGE SCALE GENOMIC DNA]</scope>
    <source>
        <strain evidence="2">cv. Punajuju</strain>
        <tissue evidence="1">Leaves</tissue>
    </source>
</reference>
<organism evidence="1 2">
    <name type="scientific">Cichorium intybus</name>
    <name type="common">Chicory</name>
    <dbReference type="NCBI Taxonomy" id="13427"/>
    <lineage>
        <taxon>Eukaryota</taxon>
        <taxon>Viridiplantae</taxon>
        <taxon>Streptophyta</taxon>
        <taxon>Embryophyta</taxon>
        <taxon>Tracheophyta</taxon>
        <taxon>Spermatophyta</taxon>
        <taxon>Magnoliopsida</taxon>
        <taxon>eudicotyledons</taxon>
        <taxon>Gunneridae</taxon>
        <taxon>Pentapetalae</taxon>
        <taxon>asterids</taxon>
        <taxon>campanulids</taxon>
        <taxon>Asterales</taxon>
        <taxon>Asteraceae</taxon>
        <taxon>Cichorioideae</taxon>
        <taxon>Cichorieae</taxon>
        <taxon>Cichoriinae</taxon>
        <taxon>Cichorium</taxon>
    </lineage>
</organism>
<protein>
    <submittedName>
        <fullName evidence="1">Uncharacterized protein</fullName>
    </submittedName>
</protein>
<name>A0ACB9APA0_CICIN</name>